<dbReference type="HOGENOM" id="CLU_2107872_0_0_6"/>
<dbReference type="Proteomes" id="UP000005380">
    <property type="component" value="Chromosome"/>
</dbReference>
<feature type="transmembrane region" description="Helical" evidence="1">
    <location>
        <begin position="58"/>
        <end position="77"/>
    </location>
</feature>
<accession>W0DUZ9</accession>
<gene>
    <name evidence="2" type="ORF">THIAE_04275</name>
</gene>
<organism evidence="2 3">
    <name type="scientific">Thiomicrospira aerophila AL3</name>
    <dbReference type="NCBI Taxonomy" id="717772"/>
    <lineage>
        <taxon>Bacteria</taxon>
        <taxon>Pseudomonadati</taxon>
        <taxon>Pseudomonadota</taxon>
        <taxon>Gammaproteobacteria</taxon>
        <taxon>Thiotrichales</taxon>
        <taxon>Piscirickettsiaceae</taxon>
        <taxon>Thiomicrospira</taxon>
    </lineage>
</organism>
<dbReference type="InParanoid" id="W0DUZ9"/>
<dbReference type="KEGG" id="tao:THIAE_04275"/>
<dbReference type="RefSeq" id="WP_006459095.1">
    <property type="nucleotide sequence ID" value="NZ_CP007030.1"/>
</dbReference>
<dbReference type="eggNOG" id="COG5346">
    <property type="taxonomic scope" value="Bacteria"/>
</dbReference>
<name>W0DUZ9_9GAMM</name>
<keyword evidence="1" id="KW-0812">Transmembrane</keyword>
<keyword evidence="3" id="KW-1185">Reference proteome</keyword>
<dbReference type="OrthoDB" id="9182865at2"/>
<keyword evidence="1" id="KW-0472">Membrane</keyword>
<dbReference type="AlphaFoldDB" id="W0DUZ9"/>
<sequence length="115" mass="12486">MTATHHQSFSGPIPPSEQLAKYPEDARKLILDMAQKEQDHAHNINKTALTGAIQKDRLGQYIGGTIAIVGLVVAAWIAQYIAVAAGIIATLDLFGMVALFVAPRILENRNNSEQH</sequence>
<feature type="transmembrane region" description="Helical" evidence="1">
    <location>
        <begin position="83"/>
        <end position="102"/>
    </location>
</feature>
<evidence type="ECO:0000313" key="3">
    <source>
        <dbReference type="Proteomes" id="UP000005380"/>
    </source>
</evidence>
<dbReference type="STRING" id="717772.THIAE_04275"/>
<keyword evidence="1" id="KW-1133">Transmembrane helix</keyword>
<reference evidence="2 3" key="1">
    <citation type="submission" date="2013-12" db="EMBL/GenBank/DDBJ databases">
        <authorList>
            <consortium name="DOE Joint Genome Institute"/>
            <person name="Kappler U."/>
            <person name="Huntemann M."/>
            <person name="Han J."/>
            <person name="Chen A."/>
            <person name="Kyrpides N."/>
            <person name="Mavromatis K."/>
            <person name="Markowitz V."/>
            <person name="Palaniappan K."/>
            <person name="Ivanova N."/>
            <person name="Schaumberg A."/>
            <person name="Pati A."/>
            <person name="Liolios K."/>
            <person name="Nordberg H.P."/>
            <person name="Cantor M.N."/>
            <person name="Hua S.X."/>
            <person name="Woyke T."/>
        </authorList>
    </citation>
    <scope>NUCLEOTIDE SEQUENCE [LARGE SCALE GENOMIC DNA]</scope>
    <source>
        <strain evidence="3">AL2</strain>
    </source>
</reference>
<proteinExistence type="predicted"/>
<evidence type="ECO:0008006" key="4">
    <source>
        <dbReference type="Google" id="ProtNLM"/>
    </source>
</evidence>
<evidence type="ECO:0000256" key="1">
    <source>
        <dbReference type="SAM" id="Phobius"/>
    </source>
</evidence>
<dbReference type="EMBL" id="CP007030">
    <property type="protein sequence ID" value="AHF01113.1"/>
    <property type="molecule type" value="Genomic_DNA"/>
</dbReference>
<protein>
    <recommendedName>
        <fullName evidence="4">DUF2335 domain-containing protein</fullName>
    </recommendedName>
</protein>
<evidence type="ECO:0000313" key="2">
    <source>
        <dbReference type="EMBL" id="AHF01113.1"/>
    </source>
</evidence>